<dbReference type="EMBL" id="BGPR01272908">
    <property type="protein sequence ID" value="GBN03302.1"/>
    <property type="molecule type" value="Genomic_DNA"/>
</dbReference>
<feature type="non-terminal residue" evidence="1">
    <location>
        <position position="1"/>
    </location>
</feature>
<comment type="caution">
    <text evidence="1">The sequence shown here is derived from an EMBL/GenBank/DDBJ whole genome shotgun (WGS) entry which is preliminary data.</text>
</comment>
<gene>
    <name evidence="1" type="ORF">AVEN_203132_1</name>
</gene>
<sequence>PWWLSGKISTLGPKGSRFGTRFHLKPIAIRKGPNAFPLLWCGFLERGLPAQSSGLLPSSSDCGSKFRDLSENSLVLL</sequence>
<evidence type="ECO:0000313" key="2">
    <source>
        <dbReference type="Proteomes" id="UP000499080"/>
    </source>
</evidence>
<accession>A0A4Y2KMI1</accession>
<dbReference type="Proteomes" id="UP000499080">
    <property type="component" value="Unassembled WGS sequence"/>
</dbReference>
<evidence type="ECO:0000313" key="1">
    <source>
        <dbReference type="EMBL" id="GBN03302.1"/>
    </source>
</evidence>
<proteinExistence type="predicted"/>
<keyword evidence="2" id="KW-1185">Reference proteome</keyword>
<name>A0A4Y2KMI1_ARAVE</name>
<dbReference type="AlphaFoldDB" id="A0A4Y2KMI1"/>
<organism evidence="1 2">
    <name type="scientific">Araneus ventricosus</name>
    <name type="common">Orbweaver spider</name>
    <name type="synonym">Epeira ventricosa</name>
    <dbReference type="NCBI Taxonomy" id="182803"/>
    <lineage>
        <taxon>Eukaryota</taxon>
        <taxon>Metazoa</taxon>
        <taxon>Ecdysozoa</taxon>
        <taxon>Arthropoda</taxon>
        <taxon>Chelicerata</taxon>
        <taxon>Arachnida</taxon>
        <taxon>Araneae</taxon>
        <taxon>Araneomorphae</taxon>
        <taxon>Entelegynae</taxon>
        <taxon>Araneoidea</taxon>
        <taxon>Araneidae</taxon>
        <taxon>Araneus</taxon>
    </lineage>
</organism>
<reference evidence="1 2" key="1">
    <citation type="journal article" date="2019" name="Sci. Rep.">
        <title>Orb-weaving spider Araneus ventricosus genome elucidates the spidroin gene catalogue.</title>
        <authorList>
            <person name="Kono N."/>
            <person name="Nakamura H."/>
            <person name="Ohtoshi R."/>
            <person name="Moran D.A.P."/>
            <person name="Shinohara A."/>
            <person name="Yoshida Y."/>
            <person name="Fujiwara M."/>
            <person name="Mori M."/>
            <person name="Tomita M."/>
            <person name="Arakawa K."/>
        </authorList>
    </citation>
    <scope>NUCLEOTIDE SEQUENCE [LARGE SCALE GENOMIC DNA]</scope>
</reference>
<protein>
    <submittedName>
        <fullName evidence="1">Uncharacterized protein</fullName>
    </submittedName>
</protein>